<keyword evidence="3" id="KW-1185">Reference proteome</keyword>
<name>A0AA37Q7U1_9BACT</name>
<dbReference type="Proteomes" id="UP001161325">
    <property type="component" value="Unassembled WGS sequence"/>
</dbReference>
<gene>
    <name evidence="2" type="ORF">rosag_27850</name>
</gene>
<reference evidence="2" key="1">
    <citation type="submission" date="2022-08" db="EMBL/GenBank/DDBJ databases">
        <title>Draft genome sequencing of Roseisolibacter agri AW1220.</title>
        <authorList>
            <person name="Tobiishi Y."/>
            <person name="Tonouchi A."/>
        </authorList>
    </citation>
    <scope>NUCLEOTIDE SEQUENCE</scope>
    <source>
        <strain evidence="2">AW1220</strain>
    </source>
</reference>
<dbReference type="PANTHER" id="PTHR13323">
    <property type="entry name" value="LATE ENDOSOMAL/LYSOSOMAL MP1 INTERACTING PROTEIN"/>
    <property type="match status" value="1"/>
</dbReference>
<dbReference type="GO" id="GO:0005085">
    <property type="term" value="F:guanyl-nucleotide exchange factor activity"/>
    <property type="evidence" value="ECO:0007669"/>
    <property type="project" value="InterPro"/>
</dbReference>
<dbReference type="RefSeq" id="WP_284350730.1">
    <property type="nucleotide sequence ID" value="NZ_BRXS01000004.1"/>
</dbReference>
<evidence type="ECO:0000313" key="2">
    <source>
        <dbReference type="EMBL" id="GLC26272.1"/>
    </source>
</evidence>
<dbReference type="InterPro" id="IPR004942">
    <property type="entry name" value="Roadblock/LAMTOR2_dom"/>
</dbReference>
<dbReference type="Pfam" id="PF03259">
    <property type="entry name" value="Robl_LC7"/>
    <property type="match status" value="1"/>
</dbReference>
<evidence type="ECO:0000259" key="1">
    <source>
        <dbReference type="SMART" id="SM00960"/>
    </source>
</evidence>
<dbReference type="GO" id="GO:0060090">
    <property type="term" value="F:molecular adaptor activity"/>
    <property type="evidence" value="ECO:0007669"/>
    <property type="project" value="InterPro"/>
</dbReference>
<feature type="domain" description="Roadblock/LAMTOR2" evidence="1">
    <location>
        <begin position="18"/>
        <end position="108"/>
    </location>
</feature>
<dbReference type="AlphaFoldDB" id="A0AA37Q7U1"/>
<comment type="caution">
    <text evidence="2">The sequence shown here is derived from an EMBL/GenBank/DDBJ whole genome shotgun (WGS) entry which is preliminary data.</text>
</comment>
<dbReference type="Gene3D" id="3.30.450.30">
    <property type="entry name" value="Dynein light chain 2a, cytoplasmic"/>
    <property type="match status" value="1"/>
</dbReference>
<dbReference type="GO" id="GO:0032008">
    <property type="term" value="P:positive regulation of TOR signaling"/>
    <property type="evidence" value="ECO:0007669"/>
    <property type="project" value="InterPro"/>
</dbReference>
<organism evidence="2 3">
    <name type="scientific">Roseisolibacter agri</name>
    <dbReference type="NCBI Taxonomy" id="2014610"/>
    <lineage>
        <taxon>Bacteria</taxon>
        <taxon>Pseudomonadati</taxon>
        <taxon>Gemmatimonadota</taxon>
        <taxon>Gemmatimonadia</taxon>
        <taxon>Gemmatimonadales</taxon>
        <taxon>Gemmatimonadaceae</taxon>
        <taxon>Roseisolibacter</taxon>
    </lineage>
</organism>
<sequence length="180" mass="19028">MPPGAVSWSFTDDDFQAISGSLQRFLYDSNARCALLVDRAGQLVATVGEPPAFDATAFASLTAADFSANDQLAKLIGEKDFTTLFHQGEKESMFLADVARRIILVVLFDDRTTLGLVRLKLKGVVDELARLFETVFARGATPAGAAGGSGARGMTGALGAEPAPLDLLAGAEDEIDRLFS</sequence>
<dbReference type="InterPro" id="IPR037587">
    <property type="entry name" value="LAMTOR2-like"/>
</dbReference>
<proteinExistence type="predicted"/>
<dbReference type="SMART" id="SM00960">
    <property type="entry name" value="Robl_LC7"/>
    <property type="match status" value="1"/>
</dbReference>
<dbReference type="SUPFAM" id="SSF103196">
    <property type="entry name" value="Roadblock/LC7 domain"/>
    <property type="match status" value="1"/>
</dbReference>
<accession>A0AA37Q7U1</accession>
<evidence type="ECO:0000313" key="3">
    <source>
        <dbReference type="Proteomes" id="UP001161325"/>
    </source>
</evidence>
<protein>
    <recommendedName>
        <fullName evidence="1">Roadblock/LAMTOR2 domain-containing protein</fullName>
    </recommendedName>
</protein>
<dbReference type="EMBL" id="BRXS01000004">
    <property type="protein sequence ID" value="GLC26272.1"/>
    <property type="molecule type" value="Genomic_DNA"/>
</dbReference>